<feature type="compositionally biased region" description="Polar residues" evidence="1">
    <location>
        <begin position="276"/>
        <end position="286"/>
    </location>
</feature>
<dbReference type="AlphaFoldDB" id="A0AAV9H9Z0"/>
<feature type="region of interest" description="Disordered" evidence="1">
    <location>
        <begin position="1"/>
        <end position="21"/>
    </location>
</feature>
<gene>
    <name evidence="3" type="ORF">QBC42DRAFT_321541</name>
</gene>
<keyword evidence="2" id="KW-0472">Membrane</keyword>
<protein>
    <submittedName>
        <fullName evidence="3">Uncharacterized protein</fullName>
    </submittedName>
</protein>
<feature type="transmembrane region" description="Helical" evidence="2">
    <location>
        <begin position="140"/>
        <end position="161"/>
    </location>
</feature>
<keyword evidence="2" id="KW-1133">Transmembrane helix</keyword>
<accession>A0AAV9H9Z0</accession>
<feature type="compositionally biased region" description="Low complexity" evidence="1">
    <location>
        <begin position="352"/>
        <end position="361"/>
    </location>
</feature>
<keyword evidence="4" id="KW-1185">Reference proteome</keyword>
<reference evidence="3" key="2">
    <citation type="submission" date="2023-06" db="EMBL/GenBank/DDBJ databases">
        <authorList>
            <consortium name="Lawrence Berkeley National Laboratory"/>
            <person name="Mondo S.J."/>
            <person name="Hensen N."/>
            <person name="Bonometti L."/>
            <person name="Westerberg I."/>
            <person name="Brannstrom I.O."/>
            <person name="Guillou S."/>
            <person name="Cros-Aarteil S."/>
            <person name="Calhoun S."/>
            <person name="Haridas S."/>
            <person name="Kuo A."/>
            <person name="Pangilinan J."/>
            <person name="Riley R."/>
            <person name="Labutti K."/>
            <person name="Andreopoulos B."/>
            <person name="Lipzen A."/>
            <person name="Chen C."/>
            <person name="Yanf M."/>
            <person name="Daum C."/>
            <person name="Ng V."/>
            <person name="Clum A."/>
            <person name="Steindorff A."/>
            <person name="Ohm R."/>
            <person name="Martin F."/>
            <person name="Silar P."/>
            <person name="Natvig D."/>
            <person name="Lalanne C."/>
            <person name="Gautier V."/>
            <person name="Ament-Velasquez S.L."/>
            <person name="Kruys A."/>
            <person name="Hutchinson M.I."/>
            <person name="Powell A.J."/>
            <person name="Barry K."/>
            <person name="Miller A.N."/>
            <person name="Grigoriev I.V."/>
            <person name="Debuchy R."/>
            <person name="Gladieux P."/>
            <person name="Thoren M.H."/>
            <person name="Johannesson H."/>
        </authorList>
    </citation>
    <scope>NUCLEOTIDE SEQUENCE</scope>
    <source>
        <strain evidence="3">PSN324</strain>
    </source>
</reference>
<feature type="compositionally biased region" description="Gly residues" evidence="1">
    <location>
        <begin position="362"/>
        <end position="372"/>
    </location>
</feature>
<name>A0AAV9H9Z0_9PEZI</name>
<dbReference type="Proteomes" id="UP001321749">
    <property type="component" value="Unassembled WGS sequence"/>
</dbReference>
<evidence type="ECO:0000256" key="1">
    <source>
        <dbReference type="SAM" id="MobiDB-lite"/>
    </source>
</evidence>
<evidence type="ECO:0000313" key="4">
    <source>
        <dbReference type="Proteomes" id="UP001321749"/>
    </source>
</evidence>
<evidence type="ECO:0000313" key="3">
    <source>
        <dbReference type="EMBL" id="KAK4456744.1"/>
    </source>
</evidence>
<dbReference type="EMBL" id="MU865170">
    <property type="protein sequence ID" value="KAK4456744.1"/>
    <property type="molecule type" value="Genomic_DNA"/>
</dbReference>
<feature type="region of interest" description="Disordered" evidence="1">
    <location>
        <begin position="255"/>
        <end position="441"/>
    </location>
</feature>
<proteinExistence type="predicted"/>
<comment type="caution">
    <text evidence="3">The sequence shown here is derived from an EMBL/GenBank/DDBJ whole genome shotgun (WGS) entry which is preliminary data.</text>
</comment>
<reference evidence="3" key="1">
    <citation type="journal article" date="2023" name="Mol. Phylogenet. Evol.">
        <title>Genome-scale phylogeny and comparative genomics of the fungal order Sordariales.</title>
        <authorList>
            <person name="Hensen N."/>
            <person name="Bonometti L."/>
            <person name="Westerberg I."/>
            <person name="Brannstrom I.O."/>
            <person name="Guillou S."/>
            <person name="Cros-Aarteil S."/>
            <person name="Calhoun S."/>
            <person name="Haridas S."/>
            <person name="Kuo A."/>
            <person name="Mondo S."/>
            <person name="Pangilinan J."/>
            <person name="Riley R."/>
            <person name="LaButti K."/>
            <person name="Andreopoulos B."/>
            <person name="Lipzen A."/>
            <person name="Chen C."/>
            <person name="Yan M."/>
            <person name="Daum C."/>
            <person name="Ng V."/>
            <person name="Clum A."/>
            <person name="Steindorff A."/>
            <person name="Ohm R.A."/>
            <person name="Martin F."/>
            <person name="Silar P."/>
            <person name="Natvig D.O."/>
            <person name="Lalanne C."/>
            <person name="Gautier V."/>
            <person name="Ament-Velasquez S.L."/>
            <person name="Kruys A."/>
            <person name="Hutchinson M.I."/>
            <person name="Powell A.J."/>
            <person name="Barry K."/>
            <person name="Miller A.N."/>
            <person name="Grigoriev I.V."/>
            <person name="Debuchy R."/>
            <person name="Gladieux P."/>
            <person name="Hiltunen Thoren M."/>
            <person name="Johannesson H."/>
        </authorList>
    </citation>
    <scope>NUCLEOTIDE SEQUENCE</scope>
    <source>
        <strain evidence="3">PSN324</strain>
    </source>
</reference>
<evidence type="ECO:0000256" key="2">
    <source>
        <dbReference type="SAM" id="Phobius"/>
    </source>
</evidence>
<keyword evidence="2" id="KW-0812">Transmembrane</keyword>
<feature type="compositionally biased region" description="Basic and acidic residues" evidence="1">
    <location>
        <begin position="375"/>
        <end position="393"/>
    </location>
</feature>
<sequence>MLANGPEGRPDSSPWKQNTERARAARALRTFNLRPGPIQNNYSWAFPTLWGLDHAWHALVRGPRWDHGGSAWQGIVVMETLQEASKVIMVWQGTYLHVWENTEERISIPWGSRRPTTASRRDGGNAKMAYEWHGNAGNTIIIIALVLCFGWVPIVVAVSVFGKIKARWFNPEKNVELHLAGKHQKQPVLATPNPIYHSTAGTLERRGSVKTLDSSEFGFDLKRWDTQSSWDPIRPFEYNDTESIHRGRVARPNSIRSNYTARSRITAAPIPAMPSRASSIRSVASQRSHHEPPQRQLAPAPPLPQQSRSRRGSVSTNYDGPPAAFQINDTYYDTTPLPPTPKLPLHIRDPSSSRLTFRSSGSGSGSAFGSGSKGTLREKPSDVSGDGEHRESPRSAIRAHRHQAGIAEPSLARLPAPRRGSLHAQTFEPPELDWMNQPHAM</sequence>
<organism evidence="3 4">
    <name type="scientific">Cladorrhinum samala</name>
    <dbReference type="NCBI Taxonomy" id="585594"/>
    <lineage>
        <taxon>Eukaryota</taxon>
        <taxon>Fungi</taxon>
        <taxon>Dikarya</taxon>
        <taxon>Ascomycota</taxon>
        <taxon>Pezizomycotina</taxon>
        <taxon>Sordariomycetes</taxon>
        <taxon>Sordariomycetidae</taxon>
        <taxon>Sordariales</taxon>
        <taxon>Podosporaceae</taxon>
        <taxon>Cladorrhinum</taxon>
    </lineage>
</organism>